<reference evidence="1" key="2">
    <citation type="submission" date="2019-07" db="EMBL/GenBank/DDBJ databases">
        <authorList>
            <person name="Seetharam A."/>
            <person name="Woodhouse M."/>
            <person name="Cannon E."/>
        </authorList>
    </citation>
    <scope>NUCLEOTIDE SEQUENCE [LARGE SCALE GENOMIC DNA]</scope>
    <source>
        <strain evidence="1">cv. B73</strain>
    </source>
</reference>
<proteinExistence type="predicted"/>
<sequence length="56" mass="6167">MAGPGPRLRATAVAPDPYVPDDALIDIFDLLLANSLHRFKCVFKAWCGGFTDPLHR</sequence>
<keyword evidence="2" id="KW-1185">Reference proteome</keyword>
<name>A0A804MY21_MAIZE</name>
<evidence type="ECO:0000313" key="2">
    <source>
        <dbReference type="Proteomes" id="UP000007305"/>
    </source>
</evidence>
<dbReference type="InParanoid" id="A0A804MY21"/>
<dbReference type="Gramene" id="Zm00001eb120270_T001">
    <property type="protein sequence ID" value="Zm00001eb120270_P001"/>
    <property type="gene ID" value="Zm00001eb120270"/>
</dbReference>
<evidence type="ECO:0000313" key="1">
    <source>
        <dbReference type="EnsemblPlants" id="Zm00001eb120270_P001"/>
    </source>
</evidence>
<accession>A0A804MY21</accession>
<reference evidence="2" key="1">
    <citation type="submission" date="2015-12" db="EMBL/GenBank/DDBJ databases">
        <title>Update maize B73 reference genome by single molecule sequencing technologies.</title>
        <authorList>
            <consortium name="Maize Genome Sequencing Project"/>
            <person name="Ware D."/>
        </authorList>
    </citation>
    <scope>NUCLEOTIDE SEQUENCE [LARGE SCALE GENOMIC DNA]</scope>
    <source>
        <strain evidence="2">cv. B73</strain>
    </source>
</reference>
<reference evidence="1" key="3">
    <citation type="submission" date="2021-05" db="UniProtKB">
        <authorList>
            <consortium name="EnsemblPlants"/>
        </authorList>
    </citation>
    <scope>IDENTIFICATION</scope>
    <source>
        <strain evidence="1">cv. B73</strain>
    </source>
</reference>
<organism evidence="1 2">
    <name type="scientific">Zea mays</name>
    <name type="common">Maize</name>
    <dbReference type="NCBI Taxonomy" id="4577"/>
    <lineage>
        <taxon>Eukaryota</taxon>
        <taxon>Viridiplantae</taxon>
        <taxon>Streptophyta</taxon>
        <taxon>Embryophyta</taxon>
        <taxon>Tracheophyta</taxon>
        <taxon>Spermatophyta</taxon>
        <taxon>Magnoliopsida</taxon>
        <taxon>Liliopsida</taxon>
        <taxon>Poales</taxon>
        <taxon>Poaceae</taxon>
        <taxon>PACMAD clade</taxon>
        <taxon>Panicoideae</taxon>
        <taxon>Andropogonodae</taxon>
        <taxon>Andropogoneae</taxon>
        <taxon>Tripsacinae</taxon>
        <taxon>Zea</taxon>
    </lineage>
</organism>
<protein>
    <submittedName>
        <fullName evidence="1">Uncharacterized protein</fullName>
    </submittedName>
</protein>
<dbReference type="AlphaFoldDB" id="A0A804MY21"/>
<dbReference type="Proteomes" id="UP000007305">
    <property type="component" value="Chromosome 3"/>
</dbReference>
<dbReference type="EnsemblPlants" id="Zm00001eb120270_T001">
    <property type="protein sequence ID" value="Zm00001eb120270_P001"/>
    <property type="gene ID" value="Zm00001eb120270"/>
</dbReference>